<protein>
    <recommendedName>
        <fullName evidence="4">Secreted protein</fullName>
    </recommendedName>
</protein>
<keyword evidence="1" id="KW-0732">Signal</keyword>
<sequence length="207" mass="22901">MRSLGGPFNFPVVPWVLVLVLPFNICHSTPSIRHQSPLGAPSRISTSMRSAACYTGSVQIPLGPYLPFHFLNVTVLRCLITSRLQCEINCVDQARREDARFSRNIRNYLLHSTLGRLLPILENSHMPPKRTVRDKRGGAQNPGAGNRHLQVMCAGVQTRKRKSAVVLDIKTAGSHPGSTLRPMLPQVIWVGSPKLGAYSSYYRPGAH</sequence>
<reference evidence="2 3" key="1">
    <citation type="submission" date="2020-01" db="EMBL/GenBank/DDBJ databases">
        <authorList>
            <consortium name="DOE Joint Genome Institute"/>
            <person name="Haridas S."/>
            <person name="Albert R."/>
            <person name="Binder M."/>
            <person name="Bloem J."/>
            <person name="Labutti K."/>
            <person name="Salamov A."/>
            <person name="Andreopoulos B."/>
            <person name="Baker S.E."/>
            <person name="Barry K."/>
            <person name="Bills G."/>
            <person name="Bluhm B.H."/>
            <person name="Cannon C."/>
            <person name="Castanera R."/>
            <person name="Culley D.E."/>
            <person name="Daum C."/>
            <person name="Ezra D."/>
            <person name="Gonzalez J.B."/>
            <person name="Henrissat B."/>
            <person name="Kuo A."/>
            <person name="Liang C."/>
            <person name="Lipzen A."/>
            <person name="Lutzoni F."/>
            <person name="Magnuson J."/>
            <person name="Mondo S."/>
            <person name="Nolan M."/>
            <person name="Ohm R."/>
            <person name="Pangilinan J."/>
            <person name="Park H.-J.H."/>
            <person name="Ramirez L."/>
            <person name="Alfaro M."/>
            <person name="Sun H."/>
            <person name="Tritt A."/>
            <person name="Yoshinaga Y."/>
            <person name="Zwiers L.-H.L."/>
            <person name="Turgeon B.G."/>
            <person name="Goodwin S.B."/>
            <person name="Spatafora J.W."/>
            <person name="Crous P.W."/>
            <person name="Grigoriev I.V."/>
        </authorList>
    </citation>
    <scope>NUCLEOTIDE SEQUENCE [LARGE SCALE GENOMIC DNA]</scope>
    <source>
        <strain evidence="2 3">CBS 611.86</strain>
    </source>
</reference>
<keyword evidence="3" id="KW-1185">Reference proteome</keyword>
<name>A0A7C8I9N0_9PLEO</name>
<comment type="caution">
    <text evidence="2">The sequence shown here is derived from an EMBL/GenBank/DDBJ whole genome shotgun (WGS) entry which is preliminary data.</text>
</comment>
<organism evidence="2 3">
    <name type="scientific">Massariosphaeria phaeospora</name>
    <dbReference type="NCBI Taxonomy" id="100035"/>
    <lineage>
        <taxon>Eukaryota</taxon>
        <taxon>Fungi</taxon>
        <taxon>Dikarya</taxon>
        <taxon>Ascomycota</taxon>
        <taxon>Pezizomycotina</taxon>
        <taxon>Dothideomycetes</taxon>
        <taxon>Pleosporomycetidae</taxon>
        <taxon>Pleosporales</taxon>
        <taxon>Pleosporales incertae sedis</taxon>
        <taxon>Massariosphaeria</taxon>
    </lineage>
</organism>
<accession>A0A7C8I9N0</accession>
<feature type="signal peptide" evidence="1">
    <location>
        <begin position="1"/>
        <end position="28"/>
    </location>
</feature>
<evidence type="ECO:0000313" key="2">
    <source>
        <dbReference type="EMBL" id="KAF2874008.1"/>
    </source>
</evidence>
<dbReference type="AlphaFoldDB" id="A0A7C8I9N0"/>
<dbReference type="EMBL" id="JAADJZ010000006">
    <property type="protein sequence ID" value="KAF2874008.1"/>
    <property type="molecule type" value="Genomic_DNA"/>
</dbReference>
<gene>
    <name evidence="2" type="ORF">BDV95DRAFT_319483</name>
</gene>
<proteinExistence type="predicted"/>
<dbReference type="Proteomes" id="UP000481861">
    <property type="component" value="Unassembled WGS sequence"/>
</dbReference>
<feature type="chain" id="PRO_5028942437" description="Secreted protein" evidence="1">
    <location>
        <begin position="29"/>
        <end position="207"/>
    </location>
</feature>
<evidence type="ECO:0000256" key="1">
    <source>
        <dbReference type="SAM" id="SignalP"/>
    </source>
</evidence>
<evidence type="ECO:0000313" key="3">
    <source>
        <dbReference type="Proteomes" id="UP000481861"/>
    </source>
</evidence>
<evidence type="ECO:0008006" key="4">
    <source>
        <dbReference type="Google" id="ProtNLM"/>
    </source>
</evidence>